<keyword evidence="2" id="KW-1185">Reference proteome</keyword>
<evidence type="ECO:0000313" key="1">
    <source>
        <dbReference type="EMBL" id="THC89624.1"/>
    </source>
</evidence>
<gene>
    <name evidence="1" type="ORF">EYZ11_010935</name>
</gene>
<dbReference type="Proteomes" id="UP000308092">
    <property type="component" value="Unassembled WGS sequence"/>
</dbReference>
<sequence>MLNCRIRGFDWDNLGFIGASPSVQIAGNNGTVSVFNSVWFNTPNTVYL</sequence>
<dbReference type="AlphaFoldDB" id="A0A4V3UN32"/>
<comment type="caution">
    <text evidence="1">The sequence shown here is derived from an EMBL/GenBank/DDBJ whole genome shotgun (WGS) entry which is preliminary data.</text>
</comment>
<organism evidence="1 2">
    <name type="scientific">Aspergillus tanneri</name>
    <dbReference type="NCBI Taxonomy" id="1220188"/>
    <lineage>
        <taxon>Eukaryota</taxon>
        <taxon>Fungi</taxon>
        <taxon>Dikarya</taxon>
        <taxon>Ascomycota</taxon>
        <taxon>Pezizomycotina</taxon>
        <taxon>Eurotiomycetes</taxon>
        <taxon>Eurotiomycetidae</taxon>
        <taxon>Eurotiales</taxon>
        <taxon>Aspergillaceae</taxon>
        <taxon>Aspergillus</taxon>
        <taxon>Aspergillus subgen. Circumdati</taxon>
    </lineage>
</organism>
<reference evidence="1 2" key="1">
    <citation type="submission" date="2019-03" db="EMBL/GenBank/DDBJ databases">
        <title>The genome sequence of a newly discovered highly antifungal drug resistant Aspergillus species, Aspergillus tanneri NIH 1004.</title>
        <authorList>
            <person name="Mounaud S."/>
            <person name="Singh I."/>
            <person name="Joardar V."/>
            <person name="Pakala S."/>
            <person name="Pakala S."/>
            <person name="Venepally P."/>
            <person name="Hoover J."/>
            <person name="Nierman W."/>
            <person name="Chung J."/>
            <person name="Losada L."/>
        </authorList>
    </citation>
    <scope>NUCLEOTIDE SEQUENCE [LARGE SCALE GENOMIC DNA]</scope>
    <source>
        <strain evidence="1 2">NIH1004</strain>
    </source>
</reference>
<protein>
    <submittedName>
        <fullName evidence="1">Uncharacterized protein</fullName>
    </submittedName>
</protein>
<evidence type="ECO:0000313" key="2">
    <source>
        <dbReference type="Proteomes" id="UP000308092"/>
    </source>
</evidence>
<proteinExistence type="predicted"/>
<name>A0A4V3UN32_9EURO</name>
<dbReference type="VEuPathDB" id="FungiDB:EYZ11_010935"/>
<accession>A0A4V3UN32</accession>
<dbReference type="EMBL" id="SOSA01000628">
    <property type="protein sequence ID" value="THC89624.1"/>
    <property type="molecule type" value="Genomic_DNA"/>
</dbReference>